<protein>
    <submittedName>
        <fullName evidence="1">Uncharacterized protein</fullName>
    </submittedName>
</protein>
<accession>A0A2G3ADM7</accession>
<keyword evidence="2" id="KW-1185">Reference proteome</keyword>
<name>A0A2G3ADM7_CAPAN</name>
<reference evidence="1 2" key="1">
    <citation type="journal article" date="2014" name="Nat. Genet.">
        <title>Genome sequence of the hot pepper provides insights into the evolution of pungency in Capsicum species.</title>
        <authorList>
            <person name="Kim S."/>
            <person name="Park M."/>
            <person name="Yeom S.I."/>
            <person name="Kim Y.M."/>
            <person name="Lee J.M."/>
            <person name="Lee H.A."/>
            <person name="Seo E."/>
            <person name="Choi J."/>
            <person name="Cheong K."/>
            <person name="Kim K.T."/>
            <person name="Jung K."/>
            <person name="Lee G.W."/>
            <person name="Oh S.K."/>
            <person name="Bae C."/>
            <person name="Kim S.B."/>
            <person name="Lee H.Y."/>
            <person name="Kim S.Y."/>
            <person name="Kim M.S."/>
            <person name="Kang B.C."/>
            <person name="Jo Y.D."/>
            <person name="Yang H.B."/>
            <person name="Jeong H.J."/>
            <person name="Kang W.H."/>
            <person name="Kwon J.K."/>
            <person name="Shin C."/>
            <person name="Lim J.Y."/>
            <person name="Park J.H."/>
            <person name="Huh J.H."/>
            <person name="Kim J.S."/>
            <person name="Kim B.D."/>
            <person name="Cohen O."/>
            <person name="Paran I."/>
            <person name="Suh M.C."/>
            <person name="Lee S.B."/>
            <person name="Kim Y.K."/>
            <person name="Shin Y."/>
            <person name="Noh S.J."/>
            <person name="Park J."/>
            <person name="Seo Y.S."/>
            <person name="Kwon S.Y."/>
            <person name="Kim H.A."/>
            <person name="Park J.M."/>
            <person name="Kim H.J."/>
            <person name="Choi S.B."/>
            <person name="Bosland P.W."/>
            <person name="Reeves G."/>
            <person name="Jo S.H."/>
            <person name="Lee B.W."/>
            <person name="Cho H.T."/>
            <person name="Choi H.S."/>
            <person name="Lee M.S."/>
            <person name="Yu Y."/>
            <person name="Do Choi Y."/>
            <person name="Park B.S."/>
            <person name="van Deynze A."/>
            <person name="Ashrafi H."/>
            <person name="Hill T."/>
            <person name="Kim W.T."/>
            <person name="Pai H.S."/>
            <person name="Ahn H.K."/>
            <person name="Yeam I."/>
            <person name="Giovannoni J.J."/>
            <person name="Rose J.K."/>
            <person name="Sorensen I."/>
            <person name="Lee S.J."/>
            <person name="Kim R.W."/>
            <person name="Choi I.Y."/>
            <person name="Choi B.S."/>
            <person name="Lim J.S."/>
            <person name="Lee Y.H."/>
            <person name="Choi D."/>
        </authorList>
    </citation>
    <scope>NUCLEOTIDE SEQUENCE [LARGE SCALE GENOMIC DNA]</scope>
    <source>
        <strain evidence="2">cv. CM334</strain>
    </source>
</reference>
<dbReference type="STRING" id="4072.A0A2G3ADM7"/>
<dbReference type="InterPro" id="IPR049916">
    <property type="entry name" value="WDR72-like"/>
</dbReference>
<organism evidence="1 2">
    <name type="scientific">Capsicum annuum</name>
    <name type="common">Capsicum pepper</name>
    <dbReference type="NCBI Taxonomy" id="4072"/>
    <lineage>
        <taxon>Eukaryota</taxon>
        <taxon>Viridiplantae</taxon>
        <taxon>Streptophyta</taxon>
        <taxon>Embryophyta</taxon>
        <taxon>Tracheophyta</taxon>
        <taxon>Spermatophyta</taxon>
        <taxon>Magnoliopsida</taxon>
        <taxon>eudicotyledons</taxon>
        <taxon>Gunneridae</taxon>
        <taxon>Pentapetalae</taxon>
        <taxon>asterids</taxon>
        <taxon>lamiids</taxon>
        <taxon>Solanales</taxon>
        <taxon>Solanaceae</taxon>
        <taxon>Solanoideae</taxon>
        <taxon>Capsiceae</taxon>
        <taxon>Capsicum</taxon>
    </lineage>
</organism>
<comment type="caution">
    <text evidence="1">The sequence shown here is derived from an EMBL/GenBank/DDBJ whole genome shotgun (WGS) entry which is preliminary data.</text>
</comment>
<evidence type="ECO:0000313" key="1">
    <source>
        <dbReference type="EMBL" id="PHT92334.1"/>
    </source>
</evidence>
<evidence type="ECO:0000313" key="2">
    <source>
        <dbReference type="Proteomes" id="UP000222542"/>
    </source>
</evidence>
<dbReference type="PANTHER" id="PTHR44099:SF4">
    <property type="entry name" value="RABCONNECTIN-3B, ISOFORM A"/>
    <property type="match status" value="1"/>
</dbReference>
<dbReference type="EMBL" id="AYRZ02000001">
    <property type="protein sequence ID" value="PHT92334.1"/>
    <property type="molecule type" value="Genomic_DNA"/>
</dbReference>
<gene>
    <name evidence="1" type="ORF">T459_00216</name>
</gene>
<dbReference type="Gramene" id="PHT92334">
    <property type="protein sequence ID" value="PHT92334"/>
    <property type="gene ID" value="T459_00216"/>
</dbReference>
<sequence>MLCGHVAPIADLGICVPTTVLGDGKLDDSNNAVSTSNSSNCGALLSACTDGVLCIWSRDSGQCRRRRKMPPWVGTPYLIRSFPENRRYIETHNMQNR</sequence>
<dbReference type="AlphaFoldDB" id="A0A2G3ADM7"/>
<reference evidence="1 2" key="2">
    <citation type="journal article" date="2017" name="Genome Biol.">
        <title>New reference genome sequences of hot pepper reveal the massive evolution of plant disease-resistance genes by retroduplication.</title>
        <authorList>
            <person name="Kim S."/>
            <person name="Park J."/>
            <person name="Yeom S.I."/>
            <person name="Kim Y.M."/>
            <person name="Seo E."/>
            <person name="Kim K.T."/>
            <person name="Kim M.S."/>
            <person name="Lee J.M."/>
            <person name="Cheong K."/>
            <person name="Shin H.S."/>
            <person name="Kim S.B."/>
            <person name="Han K."/>
            <person name="Lee J."/>
            <person name="Park M."/>
            <person name="Lee H.A."/>
            <person name="Lee H.Y."/>
            <person name="Lee Y."/>
            <person name="Oh S."/>
            <person name="Lee J.H."/>
            <person name="Choi E."/>
            <person name="Choi E."/>
            <person name="Lee S.E."/>
            <person name="Jeon J."/>
            <person name="Kim H."/>
            <person name="Choi G."/>
            <person name="Song H."/>
            <person name="Lee J."/>
            <person name="Lee S.C."/>
            <person name="Kwon J.K."/>
            <person name="Lee H.Y."/>
            <person name="Koo N."/>
            <person name="Hong Y."/>
            <person name="Kim R.W."/>
            <person name="Kang W.H."/>
            <person name="Huh J.H."/>
            <person name="Kang B.C."/>
            <person name="Yang T.J."/>
            <person name="Lee Y.H."/>
            <person name="Bennetzen J.L."/>
            <person name="Choi D."/>
        </authorList>
    </citation>
    <scope>NUCLEOTIDE SEQUENCE [LARGE SCALE GENOMIC DNA]</scope>
    <source>
        <strain evidence="2">cv. CM334</strain>
    </source>
</reference>
<proteinExistence type="predicted"/>
<dbReference type="PANTHER" id="PTHR44099">
    <property type="entry name" value="RABCONNECTIN-3B, ISOFORM A"/>
    <property type="match status" value="1"/>
</dbReference>
<dbReference type="Proteomes" id="UP000222542">
    <property type="component" value="Unassembled WGS sequence"/>
</dbReference>